<dbReference type="SUPFAM" id="SSF51905">
    <property type="entry name" value="FAD/NAD(P)-binding domain"/>
    <property type="match status" value="1"/>
</dbReference>
<dbReference type="Gene3D" id="1.10.405.20">
    <property type="match status" value="1"/>
</dbReference>
<keyword evidence="4" id="KW-1185">Reference proteome</keyword>
<dbReference type="Gene3D" id="3.50.50.60">
    <property type="entry name" value="FAD/NAD(P)-binding domain"/>
    <property type="match status" value="1"/>
</dbReference>
<organism evidence="3 4">
    <name type="scientific">Legionella shakespearei DSM 23087</name>
    <dbReference type="NCBI Taxonomy" id="1122169"/>
    <lineage>
        <taxon>Bacteria</taxon>
        <taxon>Pseudomonadati</taxon>
        <taxon>Pseudomonadota</taxon>
        <taxon>Gammaproteobacteria</taxon>
        <taxon>Legionellales</taxon>
        <taxon>Legionellaceae</taxon>
        <taxon>Legionella</taxon>
    </lineage>
</organism>
<dbReference type="OrthoDB" id="20837at2"/>
<dbReference type="InterPro" id="IPR036188">
    <property type="entry name" value="FAD/NAD-bd_sf"/>
</dbReference>
<protein>
    <submittedName>
        <fullName evidence="3">Amine oxidase, flavin containing</fullName>
    </submittedName>
</protein>
<evidence type="ECO:0000313" key="3">
    <source>
        <dbReference type="EMBL" id="KTD60913.1"/>
    </source>
</evidence>
<dbReference type="EMBL" id="LNYW01000040">
    <property type="protein sequence ID" value="KTD60913.1"/>
    <property type="molecule type" value="Genomic_DNA"/>
</dbReference>
<dbReference type="RefSeq" id="WP_018578709.1">
    <property type="nucleotide sequence ID" value="NZ_KB892437.1"/>
</dbReference>
<sequence>MPENSTENKRKVAVIGGGTGLTTAWGLDNQDKFNVTLFESSDRLGGHIHSIKLNDVMVEGGAEFIGSPEVYTNVHILFKHLGIKLQEFQLNMDFNNLNTKDHTVLPPLYETSSGKDSAWSILKLCGLFGKKNAQDEMRLSWDTLLTELCTMINLNEAIKDAKKKLTSTDEMITLEQFVNDFVAGGSPILNHRRTFADEFLYPLIAAGWGVSVDTIKTFGAHYAMQYLEADLTWYDAPRGLSQYIRHMQRVCTNTSFQMNTSISKVIPVAVDGETKYQLQKEDGTFFHDEAGNVALYDDVVLSTSGEVTANLISGINNQELRELRDKLSRVTYYDTTVVFHQDPKYRSKNNTVVHSRFDGTQSANTMCKPWKYPEGTVPIMKTWILPGQPMPKNVLYEAHYRHPVMDRNYYEAQKALHEMQGKTGIWYGGIIAGVNDSHESGVTVALEVAARLNQQENTLEDNERLKLFPKVMAAVKSPVGHDRESSSTSSMSSSSSM</sequence>
<feature type="domain" description="Amine oxidase" evidence="2">
    <location>
        <begin position="19"/>
        <end position="340"/>
    </location>
</feature>
<gene>
    <name evidence="3" type="ORF">Lsha_1324</name>
</gene>
<dbReference type="InterPro" id="IPR002937">
    <property type="entry name" value="Amino_oxidase"/>
</dbReference>
<evidence type="ECO:0000256" key="1">
    <source>
        <dbReference type="SAM" id="MobiDB-lite"/>
    </source>
</evidence>
<proteinExistence type="predicted"/>
<dbReference type="PANTHER" id="PTHR42923:SF17">
    <property type="entry name" value="AMINE OXIDASE DOMAIN-CONTAINING PROTEIN"/>
    <property type="match status" value="1"/>
</dbReference>
<dbReference type="Pfam" id="PF01593">
    <property type="entry name" value="Amino_oxidase"/>
    <property type="match status" value="1"/>
</dbReference>
<reference evidence="3 4" key="1">
    <citation type="submission" date="2015-11" db="EMBL/GenBank/DDBJ databases">
        <title>Genomic analysis of 38 Legionella species identifies large and diverse effector repertoires.</title>
        <authorList>
            <person name="Burstein D."/>
            <person name="Amaro F."/>
            <person name="Zusman T."/>
            <person name="Lifshitz Z."/>
            <person name="Cohen O."/>
            <person name="Gilbert J.A."/>
            <person name="Pupko T."/>
            <person name="Shuman H.A."/>
            <person name="Segal G."/>
        </authorList>
    </citation>
    <scope>NUCLEOTIDE SEQUENCE [LARGE SCALE GENOMIC DNA]</scope>
    <source>
        <strain evidence="3 4">ATCC 49655</strain>
    </source>
</reference>
<dbReference type="InterPro" id="IPR050464">
    <property type="entry name" value="Zeta_carotene_desat/Oxidored"/>
</dbReference>
<dbReference type="STRING" id="1122169.Lsha_1324"/>
<accession>A0A0W0YVL2</accession>
<dbReference type="PATRIC" id="fig|1122169.6.peg.1524"/>
<dbReference type="PANTHER" id="PTHR42923">
    <property type="entry name" value="PROTOPORPHYRINOGEN OXIDASE"/>
    <property type="match status" value="1"/>
</dbReference>
<feature type="compositionally biased region" description="Low complexity" evidence="1">
    <location>
        <begin position="486"/>
        <end position="497"/>
    </location>
</feature>
<dbReference type="GO" id="GO:0016491">
    <property type="term" value="F:oxidoreductase activity"/>
    <property type="evidence" value="ECO:0007669"/>
    <property type="project" value="InterPro"/>
</dbReference>
<dbReference type="AlphaFoldDB" id="A0A0W0YVL2"/>
<evidence type="ECO:0000313" key="4">
    <source>
        <dbReference type="Proteomes" id="UP000054600"/>
    </source>
</evidence>
<dbReference type="eggNOG" id="COG2907">
    <property type="taxonomic scope" value="Bacteria"/>
</dbReference>
<dbReference type="Proteomes" id="UP000054600">
    <property type="component" value="Unassembled WGS sequence"/>
</dbReference>
<comment type="caution">
    <text evidence="3">The sequence shown here is derived from an EMBL/GenBank/DDBJ whole genome shotgun (WGS) entry which is preliminary data.</text>
</comment>
<feature type="region of interest" description="Disordered" evidence="1">
    <location>
        <begin position="476"/>
        <end position="497"/>
    </location>
</feature>
<evidence type="ECO:0000259" key="2">
    <source>
        <dbReference type="Pfam" id="PF01593"/>
    </source>
</evidence>
<name>A0A0W0YVL2_9GAMM</name>